<evidence type="ECO:0000313" key="9">
    <source>
        <dbReference type="Proteomes" id="UP000245639"/>
    </source>
</evidence>
<dbReference type="Proteomes" id="UP000245639">
    <property type="component" value="Unassembled WGS sequence"/>
</dbReference>
<protein>
    <submittedName>
        <fullName evidence="8">Drug/metabolite transporter (DMT)-like permease</fullName>
    </submittedName>
</protein>
<feature type="transmembrane region" description="Helical" evidence="6">
    <location>
        <begin position="146"/>
        <end position="165"/>
    </location>
</feature>
<dbReference type="GO" id="GO:0016020">
    <property type="term" value="C:membrane"/>
    <property type="evidence" value="ECO:0007669"/>
    <property type="project" value="UniProtKB-SubCell"/>
</dbReference>
<evidence type="ECO:0000313" key="8">
    <source>
        <dbReference type="EMBL" id="PVZ11898.1"/>
    </source>
</evidence>
<feature type="transmembrane region" description="Helical" evidence="6">
    <location>
        <begin position="114"/>
        <end position="139"/>
    </location>
</feature>
<comment type="caution">
    <text evidence="8">The sequence shown here is derived from an EMBL/GenBank/DDBJ whole genome shotgun (WGS) entry which is preliminary data.</text>
</comment>
<evidence type="ECO:0000256" key="1">
    <source>
        <dbReference type="ARBA" id="ARBA00004141"/>
    </source>
</evidence>
<accession>A0A2U1FIA5</accession>
<keyword evidence="9" id="KW-1185">Reference proteome</keyword>
<evidence type="ECO:0000256" key="4">
    <source>
        <dbReference type="ARBA" id="ARBA00022989"/>
    </source>
</evidence>
<feature type="transmembrane region" description="Helical" evidence="6">
    <location>
        <begin position="91"/>
        <end position="108"/>
    </location>
</feature>
<comment type="similarity">
    <text evidence="2">Belongs to the EamA transporter family.</text>
</comment>
<evidence type="ECO:0000256" key="2">
    <source>
        <dbReference type="ARBA" id="ARBA00007362"/>
    </source>
</evidence>
<sequence>MGGPTIEGVTRSLDRSAVRPTSVVPRVDARLVAVAGSLCIAFSPIFIALADVSPGTATVFRCLLALPLLVPLALLERRRRLRAVSVTGNRPWLLLLGGALLGVDMTLWTESISAVGAGVSTVLVNVQVVILPLLAFLVLGERVRRTFVLAVPVMLVGVALAGGLVGDPEAVSGPAPVRGTVTALIAAAAYAGYLLLVRLGAGEGQRFAPVAVATAGAAVASFLLGSLWQGVDLTPDVRALAWLVVLAVVGQVMGWVLIASALPRLPSSTGASILLLQPVGAVLLGAVVLAERPGVLQLIGCAVVLAAVAVAARIRAAPPEPAGEPAPRRSTGTSHA</sequence>
<keyword evidence="4 6" id="KW-1133">Transmembrane helix</keyword>
<feature type="transmembrane region" description="Helical" evidence="6">
    <location>
        <begin position="177"/>
        <end position="196"/>
    </location>
</feature>
<dbReference type="SUPFAM" id="SSF103481">
    <property type="entry name" value="Multidrug resistance efflux transporter EmrE"/>
    <property type="match status" value="2"/>
</dbReference>
<evidence type="ECO:0000256" key="3">
    <source>
        <dbReference type="ARBA" id="ARBA00022692"/>
    </source>
</evidence>
<feature type="transmembrane region" description="Helical" evidence="6">
    <location>
        <begin position="295"/>
        <end position="314"/>
    </location>
</feature>
<keyword evidence="5 6" id="KW-0472">Membrane</keyword>
<reference evidence="8 9" key="1">
    <citation type="submission" date="2018-04" db="EMBL/GenBank/DDBJ databases">
        <title>Genomic Encyclopedia of Type Strains, Phase IV (KMG-IV): sequencing the most valuable type-strain genomes for metagenomic binning, comparative biology and taxonomic classification.</title>
        <authorList>
            <person name="Goeker M."/>
        </authorList>
    </citation>
    <scope>NUCLEOTIDE SEQUENCE [LARGE SCALE GENOMIC DNA]</scope>
    <source>
        <strain evidence="8 9">DSM 45771</strain>
    </source>
</reference>
<dbReference type="InterPro" id="IPR000620">
    <property type="entry name" value="EamA_dom"/>
</dbReference>
<feature type="transmembrane region" description="Helical" evidence="6">
    <location>
        <begin position="270"/>
        <end position="289"/>
    </location>
</feature>
<organism evidence="8 9">
    <name type="scientific">Actinomycetospora cinnamomea</name>
    <dbReference type="NCBI Taxonomy" id="663609"/>
    <lineage>
        <taxon>Bacteria</taxon>
        <taxon>Bacillati</taxon>
        <taxon>Actinomycetota</taxon>
        <taxon>Actinomycetes</taxon>
        <taxon>Pseudonocardiales</taxon>
        <taxon>Pseudonocardiaceae</taxon>
        <taxon>Actinomycetospora</taxon>
    </lineage>
</organism>
<dbReference type="PANTHER" id="PTHR32322:SF2">
    <property type="entry name" value="EAMA DOMAIN-CONTAINING PROTEIN"/>
    <property type="match status" value="1"/>
</dbReference>
<feature type="domain" description="EamA" evidence="7">
    <location>
        <begin position="179"/>
        <end position="311"/>
    </location>
</feature>
<feature type="transmembrane region" description="Helical" evidence="6">
    <location>
        <begin position="29"/>
        <end position="50"/>
    </location>
</feature>
<feature type="transmembrane region" description="Helical" evidence="6">
    <location>
        <begin position="240"/>
        <end position="258"/>
    </location>
</feature>
<feature type="transmembrane region" description="Helical" evidence="6">
    <location>
        <begin position="208"/>
        <end position="228"/>
    </location>
</feature>
<feature type="domain" description="EamA" evidence="7">
    <location>
        <begin position="31"/>
        <end position="161"/>
    </location>
</feature>
<evidence type="ECO:0000256" key="5">
    <source>
        <dbReference type="ARBA" id="ARBA00023136"/>
    </source>
</evidence>
<evidence type="ECO:0000256" key="6">
    <source>
        <dbReference type="SAM" id="Phobius"/>
    </source>
</evidence>
<dbReference type="AlphaFoldDB" id="A0A2U1FIA5"/>
<name>A0A2U1FIA5_9PSEU</name>
<keyword evidence="3 6" id="KW-0812">Transmembrane</keyword>
<dbReference type="EMBL" id="QEKW01000003">
    <property type="protein sequence ID" value="PVZ11898.1"/>
    <property type="molecule type" value="Genomic_DNA"/>
</dbReference>
<dbReference type="Pfam" id="PF00892">
    <property type="entry name" value="EamA"/>
    <property type="match status" value="2"/>
</dbReference>
<dbReference type="PANTHER" id="PTHR32322">
    <property type="entry name" value="INNER MEMBRANE TRANSPORTER"/>
    <property type="match status" value="1"/>
</dbReference>
<dbReference type="InterPro" id="IPR050638">
    <property type="entry name" value="AA-Vitamin_Transporters"/>
</dbReference>
<evidence type="ECO:0000259" key="7">
    <source>
        <dbReference type="Pfam" id="PF00892"/>
    </source>
</evidence>
<comment type="subcellular location">
    <subcellularLocation>
        <location evidence="1">Membrane</location>
        <topology evidence="1">Multi-pass membrane protein</topology>
    </subcellularLocation>
</comment>
<gene>
    <name evidence="8" type="ORF">C8D89_103228</name>
</gene>
<dbReference type="InterPro" id="IPR037185">
    <property type="entry name" value="EmrE-like"/>
</dbReference>
<feature type="transmembrane region" description="Helical" evidence="6">
    <location>
        <begin position="56"/>
        <end position="75"/>
    </location>
</feature>
<proteinExistence type="inferred from homology"/>